<feature type="compositionally biased region" description="Low complexity" evidence="1">
    <location>
        <begin position="193"/>
        <end position="203"/>
    </location>
</feature>
<feature type="region of interest" description="Disordered" evidence="1">
    <location>
        <begin position="166"/>
        <end position="262"/>
    </location>
</feature>
<gene>
    <name evidence="3" type="ORF">PCOR1329_LOCUS30347</name>
</gene>
<feature type="compositionally biased region" description="Basic and acidic residues" evidence="1">
    <location>
        <begin position="179"/>
        <end position="189"/>
    </location>
</feature>
<dbReference type="Proteomes" id="UP001189429">
    <property type="component" value="Unassembled WGS sequence"/>
</dbReference>
<feature type="compositionally biased region" description="Low complexity" evidence="1">
    <location>
        <begin position="222"/>
        <end position="233"/>
    </location>
</feature>
<reference evidence="3" key="1">
    <citation type="submission" date="2023-10" db="EMBL/GenBank/DDBJ databases">
        <authorList>
            <person name="Chen Y."/>
            <person name="Shah S."/>
            <person name="Dougan E. K."/>
            <person name="Thang M."/>
            <person name="Chan C."/>
        </authorList>
    </citation>
    <scope>NUCLEOTIDE SEQUENCE [LARGE SCALE GENOMIC DNA]</scope>
</reference>
<feature type="transmembrane region" description="Helical" evidence="2">
    <location>
        <begin position="422"/>
        <end position="442"/>
    </location>
</feature>
<dbReference type="EMBL" id="CAUYUJ010011636">
    <property type="protein sequence ID" value="CAK0832289.1"/>
    <property type="molecule type" value="Genomic_DNA"/>
</dbReference>
<comment type="caution">
    <text evidence="3">The sequence shown here is derived from an EMBL/GenBank/DDBJ whole genome shotgun (WGS) entry which is preliminary data.</text>
</comment>
<feature type="compositionally biased region" description="Basic residues" evidence="1">
    <location>
        <begin position="293"/>
        <end position="310"/>
    </location>
</feature>
<feature type="compositionally biased region" description="Basic residues" evidence="1">
    <location>
        <begin position="241"/>
        <end position="250"/>
    </location>
</feature>
<name>A0ABN9SKN1_9DINO</name>
<feature type="non-terminal residue" evidence="3">
    <location>
        <position position="1"/>
    </location>
</feature>
<evidence type="ECO:0000313" key="3">
    <source>
        <dbReference type="EMBL" id="CAK0832289.1"/>
    </source>
</evidence>
<proteinExistence type="predicted"/>
<evidence type="ECO:0000313" key="4">
    <source>
        <dbReference type="Proteomes" id="UP001189429"/>
    </source>
</evidence>
<feature type="compositionally biased region" description="Basic residues" evidence="1">
    <location>
        <begin position="204"/>
        <end position="221"/>
    </location>
</feature>
<accession>A0ABN9SKN1</accession>
<keyword evidence="2" id="KW-1133">Transmembrane helix</keyword>
<evidence type="ECO:0008006" key="5">
    <source>
        <dbReference type="Google" id="ProtNLM"/>
    </source>
</evidence>
<organism evidence="3 4">
    <name type="scientific">Prorocentrum cordatum</name>
    <dbReference type="NCBI Taxonomy" id="2364126"/>
    <lineage>
        <taxon>Eukaryota</taxon>
        <taxon>Sar</taxon>
        <taxon>Alveolata</taxon>
        <taxon>Dinophyceae</taxon>
        <taxon>Prorocentrales</taxon>
        <taxon>Prorocentraceae</taxon>
        <taxon>Prorocentrum</taxon>
    </lineage>
</organism>
<keyword evidence="2" id="KW-0812">Transmembrane</keyword>
<keyword evidence="2" id="KW-0472">Membrane</keyword>
<feature type="region of interest" description="Disordered" evidence="1">
    <location>
        <begin position="293"/>
        <end position="313"/>
    </location>
</feature>
<keyword evidence="4" id="KW-1185">Reference proteome</keyword>
<feature type="transmembrane region" description="Helical" evidence="2">
    <location>
        <begin position="449"/>
        <end position="467"/>
    </location>
</feature>
<evidence type="ECO:0000256" key="1">
    <source>
        <dbReference type="SAM" id="MobiDB-lite"/>
    </source>
</evidence>
<evidence type="ECO:0000256" key="2">
    <source>
        <dbReference type="SAM" id="Phobius"/>
    </source>
</evidence>
<protein>
    <recommendedName>
        <fullName evidence="5">ADP,ATP carrier protein</fullName>
    </recommendedName>
</protein>
<sequence length="579" mass="61667">DPGEPILKLVGNNVANQSQHVDAWTAFSEVDMTKRFLSDGIVKGWKWFGRSKVGFVAHVLRPAGGTTFNLVGKTHVPDSAGCSSACSYLIPSEAGWIRVKKGDHIGWVFGPQNAFGFDTHGSQTRWCHTNKCGHHNKVGSAYSYPGGGVRAYHVAAVTVFAPPASAPPAPAGAAADPADSERAAEKPPPDLRAPPGRSGAAGARRARRGRRQQRRTGRLRASRPQGPARPAGRSGEGGAAARRRRAHHPAPARWQRAAVPGDPGGRLLRVHVAGAGPQEGAGWGGLVLGRGRRRGRVGGRGRRGRGRGRRREALEPRRFGAPECAGACWRARAPACLGRPGRGALVVLQRGPCGAVGEVWEAVIFVVTKNKHGLCLAVKEWAGDPEVQAKARHFAGMAMEGAGQVGQKFVGCIEQGPAGVQLLAFVAGASSCTLAVLNLINIANLQNPVAYLVSVYLFAFALSTMLFEAKPEWIEKLGGPLNGYQDLLLEYCKFFAFSGGRGMFYIFQGVRRLADRQVGQARVGEVRVGQVEEGLDPCGSAARPSQRFCSWWLAAPWSPTARDVAAADNAGVVVSRMLR</sequence>